<dbReference type="Gramene" id="Psat05G0061100-T1">
    <property type="protein sequence ID" value="KAI5403087.1"/>
    <property type="gene ID" value="KIW84_050611"/>
</dbReference>
<dbReference type="EMBL" id="JAMSHJ010000005">
    <property type="protein sequence ID" value="KAI5403087.1"/>
    <property type="molecule type" value="Genomic_DNA"/>
</dbReference>
<dbReference type="PANTHER" id="PTHR36723">
    <property type="entry name" value="F22C12.19"/>
    <property type="match status" value="1"/>
</dbReference>
<proteinExistence type="predicted"/>
<evidence type="ECO:0000256" key="1">
    <source>
        <dbReference type="SAM" id="MobiDB-lite"/>
    </source>
</evidence>
<keyword evidence="3" id="KW-1185">Reference proteome</keyword>
<feature type="compositionally biased region" description="Polar residues" evidence="1">
    <location>
        <begin position="26"/>
        <end position="36"/>
    </location>
</feature>
<sequence>MEGVPLQRKSSKSNRSNSSGSKRPRMSQSEDYTSLNGIEESKDSFDKLGSNNLKCTSPTRTVGLPQSSVGMLPAPSSAAVPKTKFQMKIQRFISRNKKQKNHIKVSKSVNLMYSEVTVVTGELNKYHQQRKSRRTVSVNIQGSKVSSRRHSMLLEPNGQKNTLGFGLELTMTSLTLASCHHPATKP</sequence>
<name>A0A9D5A9K6_PEA</name>
<accession>A0A9D5A9K6</accession>
<comment type="caution">
    <text evidence="2">The sequence shown here is derived from an EMBL/GenBank/DDBJ whole genome shotgun (WGS) entry which is preliminary data.</text>
</comment>
<evidence type="ECO:0000313" key="2">
    <source>
        <dbReference type="EMBL" id="KAI5403087.1"/>
    </source>
</evidence>
<dbReference type="Proteomes" id="UP001058974">
    <property type="component" value="Chromosome 5"/>
</dbReference>
<dbReference type="PANTHER" id="PTHR36723:SF1">
    <property type="entry name" value="F22C12.19"/>
    <property type="match status" value="1"/>
</dbReference>
<evidence type="ECO:0000313" key="3">
    <source>
        <dbReference type="Proteomes" id="UP001058974"/>
    </source>
</evidence>
<gene>
    <name evidence="2" type="ORF">KIW84_050611</name>
</gene>
<feature type="region of interest" description="Disordered" evidence="1">
    <location>
        <begin position="1"/>
        <end position="60"/>
    </location>
</feature>
<dbReference type="AlphaFoldDB" id="A0A9D5A9K6"/>
<organism evidence="2 3">
    <name type="scientific">Pisum sativum</name>
    <name type="common">Garden pea</name>
    <name type="synonym">Lathyrus oleraceus</name>
    <dbReference type="NCBI Taxonomy" id="3888"/>
    <lineage>
        <taxon>Eukaryota</taxon>
        <taxon>Viridiplantae</taxon>
        <taxon>Streptophyta</taxon>
        <taxon>Embryophyta</taxon>
        <taxon>Tracheophyta</taxon>
        <taxon>Spermatophyta</taxon>
        <taxon>Magnoliopsida</taxon>
        <taxon>eudicotyledons</taxon>
        <taxon>Gunneridae</taxon>
        <taxon>Pentapetalae</taxon>
        <taxon>rosids</taxon>
        <taxon>fabids</taxon>
        <taxon>Fabales</taxon>
        <taxon>Fabaceae</taxon>
        <taxon>Papilionoideae</taxon>
        <taxon>50 kb inversion clade</taxon>
        <taxon>NPAAA clade</taxon>
        <taxon>Hologalegina</taxon>
        <taxon>IRL clade</taxon>
        <taxon>Fabeae</taxon>
        <taxon>Lathyrus</taxon>
    </lineage>
</organism>
<feature type="compositionally biased region" description="Polar residues" evidence="1">
    <location>
        <begin position="49"/>
        <end position="60"/>
    </location>
</feature>
<reference evidence="2 3" key="1">
    <citation type="journal article" date="2022" name="Nat. Genet.">
        <title>Improved pea reference genome and pan-genome highlight genomic features and evolutionary characteristics.</title>
        <authorList>
            <person name="Yang T."/>
            <person name="Liu R."/>
            <person name="Luo Y."/>
            <person name="Hu S."/>
            <person name="Wang D."/>
            <person name="Wang C."/>
            <person name="Pandey M.K."/>
            <person name="Ge S."/>
            <person name="Xu Q."/>
            <person name="Li N."/>
            <person name="Li G."/>
            <person name="Huang Y."/>
            <person name="Saxena R.K."/>
            <person name="Ji Y."/>
            <person name="Li M."/>
            <person name="Yan X."/>
            <person name="He Y."/>
            <person name="Liu Y."/>
            <person name="Wang X."/>
            <person name="Xiang C."/>
            <person name="Varshney R.K."/>
            <person name="Ding H."/>
            <person name="Gao S."/>
            <person name="Zong X."/>
        </authorList>
    </citation>
    <scope>NUCLEOTIDE SEQUENCE [LARGE SCALE GENOMIC DNA]</scope>
    <source>
        <strain evidence="2 3">cv. Zhongwan 6</strain>
    </source>
</reference>
<protein>
    <submittedName>
        <fullName evidence="2">Uncharacterized protein</fullName>
    </submittedName>
</protein>